<protein>
    <recommendedName>
        <fullName evidence="6">Aminotransferase</fullName>
        <ecNumber evidence="6">2.6.1.-</ecNumber>
    </recommendedName>
</protein>
<dbReference type="CDD" id="cd00609">
    <property type="entry name" value="AAT_like"/>
    <property type="match status" value="1"/>
</dbReference>
<evidence type="ECO:0000256" key="1">
    <source>
        <dbReference type="ARBA" id="ARBA00001933"/>
    </source>
</evidence>
<dbReference type="InterPro" id="IPR015424">
    <property type="entry name" value="PyrdxlP-dep_Trfase"/>
</dbReference>
<dbReference type="Proteomes" id="UP000663499">
    <property type="component" value="Chromosome"/>
</dbReference>
<dbReference type="GO" id="GO:0030170">
    <property type="term" value="F:pyridoxal phosphate binding"/>
    <property type="evidence" value="ECO:0007669"/>
    <property type="project" value="InterPro"/>
</dbReference>
<dbReference type="Gene3D" id="3.90.1150.10">
    <property type="entry name" value="Aspartate Aminotransferase, domain 1"/>
    <property type="match status" value="1"/>
</dbReference>
<dbReference type="AlphaFoldDB" id="A0A974XH84"/>
<evidence type="ECO:0000313" key="9">
    <source>
        <dbReference type="Proteomes" id="UP000663499"/>
    </source>
</evidence>
<dbReference type="InterPro" id="IPR004838">
    <property type="entry name" value="NHTrfase_class1_PyrdxlP-BS"/>
</dbReference>
<feature type="domain" description="Aminotransferase class I/classII large" evidence="7">
    <location>
        <begin position="33"/>
        <end position="390"/>
    </location>
</feature>
<dbReference type="KEGG" id="alka:J0B03_00540"/>
<dbReference type="EC" id="2.6.1.-" evidence="6"/>
<dbReference type="InterPro" id="IPR015422">
    <property type="entry name" value="PyrdxlP-dep_Trfase_small"/>
</dbReference>
<dbReference type="InterPro" id="IPR015421">
    <property type="entry name" value="PyrdxlP-dep_Trfase_major"/>
</dbReference>
<dbReference type="GO" id="GO:0008483">
    <property type="term" value="F:transaminase activity"/>
    <property type="evidence" value="ECO:0007669"/>
    <property type="project" value="UniProtKB-KW"/>
</dbReference>
<dbReference type="RefSeq" id="WP_207299956.1">
    <property type="nucleotide sequence ID" value="NZ_CP071444.1"/>
</dbReference>
<keyword evidence="5" id="KW-0663">Pyridoxal phosphate</keyword>
<name>A0A974XH84_9FIRM</name>
<reference evidence="8" key="1">
    <citation type="submission" date="2021-03" db="EMBL/GenBank/DDBJ databases">
        <title>Alkalibacter marinus sp. nov., isolated from tidal flat sediment.</title>
        <authorList>
            <person name="Namirimu T."/>
            <person name="Yang J.-A."/>
            <person name="Yang S.-H."/>
            <person name="Kim Y.-J."/>
            <person name="Kwon K.K."/>
        </authorList>
    </citation>
    <scope>NUCLEOTIDE SEQUENCE</scope>
    <source>
        <strain evidence="8">ES005</strain>
    </source>
</reference>
<dbReference type="EMBL" id="CP071444">
    <property type="protein sequence ID" value="QSX08615.1"/>
    <property type="molecule type" value="Genomic_DNA"/>
</dbReference>
<evidence type="ECO:0000256" key="5">
    <source>
        <dbReference type="ARBA" id="ARBA00022898"/>
    </source>
</evidence>
<dbReference type="InterPro" id="IPR050596">
    <property type="entry name" value="AspAT/PAT-like"/>
</dbReference>
<evidence type="ECO:0000256" key="2">
    <source>
        <dbReference type="ARBA" id="ARBA00007441"/>
    </source>
</evidence>
<dbReference type="GO" id="GO:0006520">
    <property type="term" value="P:amino acid metabolic process"/>
    <property type="evidence" value="ECO:0007669"/>
    <property type="project" value="InterPro"/>
</dbReference>
<dbReference type="Gene3D" id="3.40.640.10">
    <property type="entry name" value="Type I PLP-dependent aspartate aminotransferase-like (Major domain)"/>
    <property type="match status" value="1"/>
</dbReference>
<sequence>MKTRISEKVLEVKPSITLAITAKAKEMIESGMDVIGFGAGEPDFDTPEFIKDAAIKAIHEGRTKYTAAVGVLELRKLIAQKLKRDNGLEYSPDQIIVNSGAKHSLSTAFQSILNPGDEVLVPVPYWVSYPEIVRIAGGVPVFLKTKKENDFKMTAEDLDKAITSKTKAIYLNSPSNPVGAVYTKKELEELAKVILRHEIFVVSDEIYERLLYDGEKHISIASLGEEIKEWTILVNGMSKSHAMTGWRIGYTAASKDVITAMGKVQGHAVSHPSSITQYAGIGALQCPDHFLSEMVEEYDVRRKFCVDRLNQIKELSYIYPKGAFYVFIDVSKLFGRTFKGKVIEGSMDYANLMLEHYQVALVPGIAFGADEFVRISYATALEQIEKGLDRMEAFIKELD</sequence>
<keyword evidence="9" id="KW-1185">Reference proteome</keyword>
<dbReference type="PANTHER" id="PTHR46383">
    <property type="entry name" value="ASPARTATE AMINOTRANSFERASE"/>
    <property type="match status" value="1"/>
</dbReference>
<dbReference type="Pfam" id="PF00155">
    <property type="entry name" value="Aminotran_1_2"/>
    <property type="match status" value="1"/>
</dbReference>
<dbReference type="InterPro" id="IPR004839">
    <property type="entry name" value="Aminotransferase_I/II_large"/>
</dbReference>
<accession>A0A974XH84</accession>
<dbReference type="PROSITE" id="PS00105">
    <property type="entry name" value="AA_TRANSFER_CLASS_1"/>
    <property type="match status" value="1"/>
</dbReference>
<dbReference type="PANTHER" id="PTHR46383:SF1">
    <property type="entry name" value="ASPARTATE AMINOTRANSFERASE"/>
    <property type="match status" value="1"/>
</dbReference>
<dbReference type="SUPFAM" id="SSF53383">
    <property type="entry name" value="PLP-dependent transferases"/>
    <property type="match status" value="1"/>
</dbReference>
<dbReference type="FunFam" id="3.40.640.10:FF:000033">
    <property type="entry name" value="Aspartate aminotransferase"/>
    <property type="match status" value="1"/>
</dbReference>
<comment type="similarity">
    <text evidence="2 6">Belongs to the class-I pyridoxal-phosphate-dependent aminotransferase family.</text>
</comment>
<gene>
    <name evidence="8" type="ORF">J0B03_00540</name>
</gene>
<keyword evidence="3 6" id="KW-0032">Aminotransferase</keyword>
<proteinExistence type="inferred from homology"/>
<evidence type="ECO:0000259" key="7">
    <source>
        <dbReference type="Pfam" id="PF00155"/>
    </source>
</evidence>
<evidence type="ECO:0000313" key="8">
    <source>
        <dbReference type="EMBL" id="QSX08615.1"/>
    </source>
</evidence>
<comment type="cofactor">
    <cofactor evidence="1 6">
        <name>pyridoxal 5'-phosphate</name>
        <dbReference type="ChEBI" id="CHEBI:597326"/>
    </cofactor>
</comment>
<evidence type="ECO:0000256" key="4">
    <source>
        <dbReference type="ARBA" id="ARBA00022679"/>
    </source>
</evidence>
<keyword evidence="4 6" id="KW-0808">Transferase</keyword>
<evidence type="ECO:0000256" key="6">
    <source>
        <dbReference type="RuleBase" id="RU000481"/>
    </source>
</evidence>
<dbReference type="PRINTS" id="PR00753">
    <property type="entry name" value="ACCSYNTHASE"/>
</dbReference>
<evidence type="ECO:0000256" key="3">
    <source>
        <dbReference type="ARBA" id="ARBA00022576"/>
    </source>
</evidence>
<organism evidence="8 9">
    <name type="scientific">Alkalibacter rhizosphaerae</name>
    <dbReference type="NCBI Taxonomy" id="2815577"/>
    <lineage>
        <taxon>Bacteria</taxon>
        <taxon>Bacillati</taxon>
        <taxon>Bacillota</taxon>
        <taxon>Clostridia</taxon>
        <taxon>Eubacteriales</taxon>
        <taxon>Eubacteriaceae</taxon>
        <taxon>Alkalibacter</taxon>
    </lineage>
</organism>